<dbReference type="GO" id="GO:0006654">
    <property type="term" value="P:phosphatidic acid biosynthetic process"/>
    <property type="evidence" value="ECO:0007669"/>
    <property type="project" value="TreeGrafter"/>
</dbReference>
<dbReference type="EMBL" id="BMOK01000003">
    <property type="protein sequence ID" value="GGL47027.1"/>
    <property type="molecule type" value="Genomic_DNA"/>
</dbReference>
<gene>
    <name evidence="4" type="ORF">GCM10007968_08900</name>
</gene>
<dbReference type="GO" id="GO:0003841">
    <property type="term" value="F:1-acylglycerol-3-phosphate O-acyltransferase activity"/>
    <property type="evidence" value="ECO:0007669"/>
    <property type="project" value="TreeGrafter"/>
</dbReference>
<dbReference type="InterPro" id="IPR002123">
    <property type="entry name" value="Plipid/glycerol_acylTrfase"/>
</dbReference>
<sequence length="195" mass="21691">MSIYSIGKPLVALFYKLYFRVTVEGQENIPDRGSVLFCCNHRSNFDPPLIGISIARDLSFVAKEELFEIPLFGRLLRHLHAFPIRRGTGDRGALRVAVRLLGEGHTLLIFPEGTRNRSSNRLQKGLSGAGFFALKTDAVVIPCAIIGQYKFRGKIKVVFGPPIDTASMKSEKLRSTEASAVIMEHILQLLDQHGK</sequence>
<dbReference type="CDD" id="cd07989">
    <property type="entry name" value="LPLAT_AGPAT-like"/>
    <property type="match status" value="1"/>
</dbReference>
<name>A0A917RZ03_9BACL</name>
<evidence type="ECO:0000256" key="1">
    <source>
        <dbReference type="ARBA" id="ARBA00022679"/>
    </source>
</evidence>
<dbReference type="PANTHER" id="PTHR10434">
    <property type="entry name" value="1-ACYL-SN-GLYCEROL-3-PHOSPHATE ACYLTRANSFERASE"/>
    <property type="match status" value="1"/>
</dbReference>
<evidence type="ECO:0000313" key="5">
    <source>
        <dbReference type="Proteomes" id="UP000654670"/>
    </source>
</evidence>
<reference evidence="4" key="1">
    <citation type="journal article" date="2014" name="Int. J. Syst. Evol. Microbiol.">
        <title>Complete genome sequence of Corynebacterium casei LMG S-19264T (=DSM 44701T), isolated from a smear-ripened cheese.</title>
        <authorList>
            <consortium name="US DOE Joint Genome Institute (JGI-PGF)"/>
            <person name="Walter F."/>
            <person name="Albersmeier A."/>
            <person name="Kalinowski J."/>
            <person name="Ruckert C."/>
        </authorList>
    </citation>
    <scope>NUCLEOTIDE SEQUENCE</scope>
    <source>
        <strain evidence="4">JCM 15325</strain>
    </source>
</reference>
<dbReference type="Pfam" id="PF01553">
    <property type="entry name" value="Acyltransferase"/>
    <property type="match status" value="1"/>
</dbReference>
<organism evidence="4 5">
    <name type="scientific">Sporolactobacillus putidus</name>
    <dbReference type="NCBI Taxonomy" id="492735"/>
    <lineage>
        <taxon>Bacteria</taxon>
        <taxon>Bacillati</taxon>
        <taxon>Bacillota</taxon>
        <taxon>Bacilli</taxon>
        <taxon>Bacillales</taxon>
        <taxon>Sporolactobacillaceae</taxon>
        <taxon>Sporolactobacillus</taxon>
    </lineage>
</organism>
<protein>
    <submittedName>
        <fullName evidence="4">1-acyl-sn-glycerol-3-phosphate acyltransferase</fullName>
    </submittedName>
</protein>
<evidence type="ECO:0000256" key="2">
    <source>
        <dbReference type="ARBA" id="ARBA00023315"/>
    </source>
</evidence>
<reference evidence="4" key="2">
    <citation type="submission" date="2020-09" db="EMBL/GenBank/DDBJ databases">
        <authorList>
            <person name="Sun Q."/>
            <person name="Ohkuma M."/>
        </authorList>
    </citation>
    <scope>NUCLEOTIDE SEQUENCE</scope>
    <source>
        <strain evidence="4">JCM 15325</strain>
    </source>
</reference>
<keyword evidence="1" id="KW-0808">Transferase</keyword>
<dbReference type="SUPFAM" id="SSF69593">
    <property type="entry name" value="Glycerol-3-phosphate (1)-acyltransferase"/>
    <property type="match status" value="1"/>
</dbReference>
<dbReference type="Proteomes" id="UP000654670">
    <property type="component" value="Unassembled WGS sequence"/>
</dbReference>
<dbReference type="SMART" id="SM00563">
    <property type="entry name" value="PlsC"/>
    <property type="match status" value="1"/>
</dbReference>
<feature type="domain" description="Phospholipid/glycerol acyltransferase" evidence="3">
    <location>
        <begin position="35"/>
        <end position="148"/>
    </location>
</feature>
<proteinExistence type="predicted"/>
<keyword evidence="5" id="KW-1185">Reference proteome</keyword>
<comment type="caution">
    <text evidence="4">The sequence shown here is derived from an EMBL/GenBank/DDBJ whole genome shotgun (WGS) entry which is preliminary data.</text>
</comment>
<keyword evidence="2 4" id="KW-0012">Acyltransferase</keyword>
<evidence type="ECO:0000259" key="3">
    <source>
        <dbReference type="SMART" id="SM00563"/>
    </source>
</evidence>
<evidence type="ECO:0000313" key="4">
    <source>
        <dbReference type="EMBL" id="GGL47027.1"/>
    </source>
</evidence>
<dbReference type="RefSeq" id="WP_188801885.1">
    <property type="nucleotide sequence ID" value="NZ_BMOK01000003.1"/>
</dbReference>
<accession>A0A917RZ03</accession>
<dbReference type="AlphaFoldDB" id="A0A917RZ03"/>
<dbReference type="PANTHER" id="PTHR10434:SF11">
    <property type="entry name" value="1-ACYL-SN-GLYCEROL-3-PHOSPHATE ACYLTRANSFERASE"/>
    <property type="match status" value="1"/>
</dbReference>